<reference evidence="2" key="1">
    <citation type="journal article" date="2023" name="G3 (Bethesda)">
        <title>A reference genome for the long-term kleptoplast-retaining sea slug Elysia crispata morphotype clarki.</title>
        <authorList>
            <person name="Eastman K.E."/>
            <person name="Pendleton A.L."/>
            <person name="Shaikh M.A."/>
            <person name="Suttiyut T."/>
            <person name="Ogas R."/>
            <person name="Tomko P."/>
            <person name="Gavelis G."/>
            <person name="Widhalm J.R."/>
            <person name="Wisecaver J.H."/>
        </authorList>
    </citation>
    <scope>NUCLEOTIDE SEQUENCE</scope>
    <source>
        <strain evidence="2">ECLA1</strain>
    </source>
</reference>
<dbReference type="EMBL" id="JAWDGP010000232">
    <property type="protein sequence ID" value="KAK3802458.1"/>
    <property type="molecule type" value="Genomic_DNA"/>
</dbReference>
<feature type="region of interest" description="Disordered" evidence="1">
    <location>
        <begin position="137"/>
        <end position="162"/>
    </location>
</feature>
<dbReference type="Proteomes" id="UP001283361">
    <property type="component" value="Unassembled WGS sequence"/>
</dbReference>
<comment type="caution">
    <text evidence="2">The sequence shown here is derived from an EMBL/GenBank/DDBJ whole genome shotgun (WGS) entry which is preliminary data.</text>
</comment>
<accession>A0AAE1BAE7</accession>
<protein>
    <submittedName>
        <fullName evidence="2">Uncharacterized protein</fullName>
    </submittedName>
</protein>
<organism evidence="2 3">
    <name type="scientific">Elysia crispata</name>
    <name type="common">lettuce slug</name>
    <dbReference type="NCBI Taxonomy" id="231223"/>
    <lineage>
        <taxon>Eukaryota</taxon>
        <taxon>Metazoa</taxon>
        <taxon>Spiralia</taxon>
        <taxon>Lophotrochozoa</taxon>
        <taxon>Mollusca</taxon>
        <taxon>Gastropoda</taxon>
        <taxon>Heterobranchia</taxon>
        <taxon>Euthyneura</taxon>
        <taxon>Panpulmonata</taxon>
        <taxon>Sacoglossa</taxon>
        <taxon>Placobranchoidea</taxon>
        <taxon>Plakobranchidae</taxon>
        <taxon>Elysia</taxon>
    </lineage>
</organism>
<proteinExistence type="predicted"/>
<dbReference type="AlphaFoldDB" id="A0AAE1BAE7"/>
<name>A0AAE1BAE7_9GAST</name>
<sequence>MLNEQRRGTEGELGEFRAGLSRSISVCKLCKSERQDVARSKEIEYSIRRQDVTRSKEIEYSIRRQDVARSKEIEYSIRRQDARRSNTLSGDKMWLEVQLKIIISQEVTDFLESFPFQIAEVRGTRLAIDTRYPVAAGAQQSRYERRPSEHSRPGYGDSNTKS</sequence>
<evidence type="ECO:0000313" key="2">
    <source>
        <dbReference type="EMBL" id="KAK3802458.1"/>
    </source>
</evidence>
<keyword evidence="3" id="KW-1185">Reference proteome</keyword>
<gene>
    <name evidence="2" type="ORF">RRG08_033097</name>
</gene>
<evidence type="ECO:0000313" key="3">
    <source>
        <dbReference type="Proteomes" id="UP001283361"/>
    </source>
</evidence>
<evidence type="ECO:0000256" key="1">
    <source>
        <dbReference type="SAM" id="MobiDB-lite"/>
    </source>
</evidence>
<feature type="compositionally biased region" description="Basic and acidic residues" evidence="1">
    <location>
        <begin position="142"/>
        <end position="152"/>
    </location>
</feature>